<sequence>MVDQLRARETTLRSGKPLWIAQLWMNAVFEKFMVLNQSHVPIKLPIEGYRLAHLEPNFNVKGEEVIDYFWFVFTKLLKSRTFEGVDKHWSNYLAVQVLLIGFPSYKKDRYKIALHSPHFMARQMEIKEFLSENLLTRTFYDPIPCRSSNFVTRDFIKWWDAYYRQYNRSLDKMIAGINRKKEQLKENEKVAQKEQATQKRKAEQVATKKTESSKPTSKRTRANPKKPSGNVELPKESNPSEVPSKTTLASEKPRTPESARSFSGHSLDVLSKSKESSNSKDKRASPEKERIEESVARESAPSLDIIVGEERSPCGLSSEGYSISNLSKSAERSNLAIEEIDQALNNPIEKMNSQLKEREIIQEEVSSTPKVPIQAGSNQGVYIDLRIQFKDKLEETRVASVEKVKQSMKLLPSIPVIELDGGDPDLADLLQMISESKVGSEPGISNFVNKSVPQEKEKEDTPIQKARSESLQKILLKSAAEKMIRLMNQPLDMLKKDPYWNDELVKVTSCLVEQQFSEKYRKQVLCFGKIFENLFITREKLSNVRLKVAMIQENSNGLIVAEKALREKEALYEKHLSNANDTLDGLSKTREDLVKKLAEIQAQIQEVDEKMTKLKKPFEKIQEKKAELGNQLSKIEKSKLQNEVDLKRLQEEELQELDLFKSFEDNKIQLKDTLE</sequence>
<dbReference type="EMBL" id="JASCZI010183136">
    <property type="protein sequence ID" value="MED6189084.1"/>
    <property type="molecule type" value="Genomic_DNA"/>
</dbReference>
<protein>
    <recommendedName>
        <fullName evidence="5">Aminotransferase-like plant mobile domain-containing protein</fullName>
    </recommendedName>
</protein>
<evidence type="ECO:0000256" key="1">
    <source>
        <dbReference type="SAM" id="Coils"/>
    </source>
</evidence>
<keyword evidence="4" id="KW-1185">Reference proteome</keyword>
<feature type="compositionally biased region" description="Basic and acidic residues" evidence="2">
    <location>
        <begin position="184"/>
        <end position="212"/>
    </location>
</feature>
<feature type="region of interest" description="Disordered" evidence="2">
    <location>
        <begin position="184"/>
        <end position="319"/>
    </location>
</feature>
<comment type="caution">
    <text evidence="3">The sequence shown here is derived from an EMBL/GenBank/DDBJ whole genome shotgun (WGS) entry which is preliminary data.</text>
</comment>
<keyword evidence="1" id="KW-0175">Coiled coil</keyword>
<feature type="compositionally biased region" description="Polar residues" evidence="2">
    <location>
        <begin position="237"/>
        <end position="249"/>
    </location>
</feature>
<accession>A0ABU6WUR8</accession>
<feature type="coiled-coil region" evidence="1">
    <location>
        <begin position="576"/>
        <end position="657"/>
    </location>
</feature>
<organism evidence="3 4">
    <name type="scientific">Stylosanthes scabra</name>
    <dbReference type="NCBI Taxonomy" id="79078"/>
    <lineage>
        <taxon>Eukaryota</taxon>
        <taxon>Viridiplantae</taxon>
        <taxon>Streptophyta</taxon>
        <taxon>Embryophyta</taxon>
        <taxon>Tracheophyta</taxon>
        <taxon>Spermatophyta</taxon>
        <taxon>Magnoliopsida</taxon>
        <taxon>eudicotyledons</taxon>
        <taxon>Gunneridae</taxon>
        <taxon>Pentapetalae</taxon>
        <taxon>rosids</taxon>
        <taxon>fabids</taxon>
        <taxon>Fabales</taxon>
        <taxon>Fabaceae</taxon>
        <taxon>Papilionoideae</taxon>
        <taxon>50 kb inversion clade</taxon>
        <taxon>dalbergioids sensu lato</taxon>
        <taxon>Dalbergieae</taxon>
        <taxon>Pterocarpus clade</taxon>
        <taxon>Stylosanthes</taxon>
    </lineage>
</organism>
<evidence type="ECO:0000256" key="2">
    <source>
        <dbReference type="SAM" id="MobiDB-lite"/>
    </source>
</evidence>
<gene>
    <name evidence="3" type="ORF">PIB30_092282</name>
</gene>
<reference evidence="3 4" key="1">
    <citation type="journal article" date="2023" name="Plants (Basel)">
        <title>Bridging the Gap: Combining Genomics and Transcriptomics Approaches to Understand Stylosanthes scabra, an Orphan Legume from the Brazilian Caatinga.</title>
        <authorList>
            <person name="Ferreira-Neto J.R.C."/>
            <person name="da Silva M.D."/>
            <person name="Binneck E."/>
            <person name="de Melo N.F."/>
            <person name="da Silva R.H."/>
            <person name="de Melo A.L.T.M."/>
            <person name="Pandolfi V."/>
            <person name="Bustamante F.O."/>
            <person name="Brasileiro-Vidal A.C."/>
            <person name="Benko-Iseppon A.M."/>
        </authorList>
    </citation>
    <scope>NUCLEOTIDE SEQUENCE [LARGE SCALE GENOMIC DNA]</scope>
    <source>
        <tissue evidence="3">Leaves</tissue>
    </source>
</reference>
<evidence type="ECO:0000313" key="4">
    <source>
        <dbReference type="Proteomes" id="UP001341840"/>
    </source>
</evidence>
<name>A0ABU6WUR8_9FABA</name>
<dbReference type="Proteomes" id="UP001341840">
    <property type="component" value="Unassembled WGS sequence"/>
</dbReference>
<feature type="compositionally biased region" description="Basic and acidic residues" evidence="2">
    <location>
        <begin position="271"/>
        <end position="296"/>
    </location>
</feature>
<evidence type="ECO:0000313" key="3">
    <source>
        <dbReference type="EMBL" id="MED6189084.1"/>
    </source>
</evidence>
<proteinExistence type="predicted"/>
<evidence type="ECO:0008006" key="5">
    <source>
        <dbReference type="Google" id="ProtNLM"/>
    </source>
</evidence>